<keyword evidence="4" id="KW-1185">Reference proteome</keyword>
<organism evidence="3 4">
    <name type="scientific">Candidatus Pseudoramibacter fermentans</name>
    <dbReference type="NCBI Taxonomy" id="2594427"/>
    <lineage>
        <taxon>Bacteria</taxon>
        <taxon>Bacillati</taxon>
        <taxon>Bacillota</taxon>
        <taxon>Clostridia</taxon>
        <taxon>Eubacteriales</taxon>
        <taxon>Eubacteriaceae</taxon>
        <taxon>Pseudoramibacter</taxon>
    </lineage>
</organism>
<dbReference type="Proteomes" id="UP000473648">
    <property type="component" value="Unassembled WGS sequence"/>
</dbReference>
<evidence type="ECO:0000256" key="1">
    <source>
        <dbReference type="SAM" id="Phobius"/>
    </source>
</evidence>
<protein>
    <submittedName>
        <fullName evidence="3">Cyclodeaminase/cyclohydrolase family protein</fullName>
    </submittedName>
</protein>
<keyword evidence="1" id="KW-0472">Membrane</keyword>
<reference evidence="3" key="1">
    <citation type="journal article" date="2020" name="Appl. Environ. Microbiol.">
        <title>Medium-Chain Fatty Acid Synthesis by 'Candidatus Weimeria bifida' gen. nov., sp. nov., and 'Candidatus Pseudoramibacter fermentans' sp. nov.</title>
        <authorList>
            <person name="Scarborough M.J."/>
            <person name="Myers K.S."/>
            <person name="Donohue T.J."/>
            <person name="Noguera D.R."/>
        </authorList>
    </citation>
    <scope>NUCLEOTIDE SEQUENCE</scope>
    <source>
        <strain evidence="3">EUB1.1</strain>
    </source>
</reference>
<dbReference type="GO" id="GO:0016787">
    <property type="term" value="F:hydrolase activity"/>
    <property type="evidence" value="ECO:0007669"/>
    <property type="project" value="UniProtKB-KW"/>
</dbReference>
<gene>
    <name evidence="3" type="ORF">FRC53_04160</name>
</gene>
<dbReference type="Pfam" id="PF04961">
    <property type="entry name" value="FTCD_C"/>
    <property type="match status" value="1"/>
</dbReference>
<evidence type="ECO:0000313" key="4">
    <source>
        <dbReference type="Proteomes" id="UP000473648"/>
    </source>
</evidence>
<feature type="transmembrane region" description="Helical" evidence="1">
    <location>
        <begin position="29"/>
        <end position="49"/>
    </location>
</feature>
<dbReference type="Gene3D" id="1.20.120.680">
    <property type="entry name" value="Formiminotetrahydrofolate cyclodeaminase monomer, up-and-down helical bundle"/>
    <property type="match status" value="1"/>
</dbReference>
<accession>A0A6L5GR47</accession>
<evidence type="ECO:0000259" key="2">
    <source>
        <dbReference type="Pfam" id="PF04961"/>
    </source>
</evidence>
<sequence length="216" mass="23212">MSEEKELIQRSCASFADILASKSAVPGGGGAAALVGALGSALGMMYLNLSIGKKKYAQHEADFQKKVEDLGAIKDELLSCVEEDAAAFRPLAKAYSMPKDTEVERERYRETLETALYTACGVPEKIMDLCEEALDAIEAVAGKGSELAKSDAAAAAMLCMAALNAAHLNVLINTTSMSNRVEAEAITDRCDSKLMRNNIKASELIDELRDEIRQSK</sequence>
<name>A0A6L5GR47_9FIRM</name>
<feature type="domain" description="Cyclodeaminase/cyclohydrolase" evidence="2">
    <location>
        <begin position="11"/>
        <end position="191"/>
    </location>
</feature>
<keyword evidence="1" id="KW-0812">Transmembrane</keyword>
<dbReference type="InterPro" id="IPR036178">
    <property type="entry name" value="Formintransfe-cycloase-like_sf"/>
</dbReference>
<evidence type="ECO:0000313" key="3">
    <source>
        <dbReference type="EMBL" id="MQM72613.1"/>
    </source>
</evidence>
<comment type="caution">
    <text evidence="3">The sequence shown here is derived from an EMBL/GenBank/DDBJ whole genome shotgun (WGS) entry which is preliminary data.</text>
</comment>
<keyword evidence="1" id="KW-1133">Transmembrane helix</keyword>
<proteinExistence type="predicted"/>
<dbReference type="InterPro" id="IPR007044">
    <property type="entry name" value="Cyclodeamin/CycHdrlase"/>
</dbReference>
<dbReference type="SUPFAM" id="SSF101262">
    <property type="entry name" value="Methenyltetrahydrofolate cyclohydrolase-like"/>
    <property type="match status" value="1"/>
</dbReference>
<dbReference type="AlphaFoldDB" id="A0A6L5GR47"/>
<dbReference type="EMBL" id="VOGB01000004">
    <property type="protein sequence ID" value="MQM72613.1"/>
    <property type="molecule type" value="Genomic_DNA"/>
</dbReference>